<dbReference type="GO" id="GO:0004553">
    <property type="term" value="F:hydrolase activity, hydrolyzing O-glycosyl compounds"/>
    <property type="evidence" value="ECO:0007669"/>
    <property type="project" value="InterPro"/>
</dbReference>
<dbReference type="SUPFAM" id="SSF51445">
    <property type="entry name" value="(Trans)glycosidases"/>
    <property type="match status" value="1"/>
</dbReference>
<feature type="compositionally biased region" description="Gly residues" evidence="7">
    <location>
        <begin position="401"/>
        <end position="411"/>
    </location>
</feature>
<dbReference type="AlphaFoldDB" id="A0AAN9UCB9"/>
<dbReference type="SUPFAM" id="SSF51011">
    <property type="entry name" value="Glycosyl hydrolase domain"/>
    <property type="match status" value="1"/>
</dbReference>
<dbReference type="EMBL" id="JAKJXP020000106">
    <property type="protein sequence ID" value="KAK7745659.1"/>
    <property type="molecule type" value="Genomic_DNA"/>
</dbReference>
<feature type="region of interest" description="Disordered" evidence="7">
    <location>
        <begin position="382"/>
        <end position="412"/>
    </location>
</feature>
<evidence type="ECO:0000313" key="9">
    <source>
        <dbReference type="EMBL" id="KAK7745659.1"/>
    </source>
</evidence>
<dbReference type="Gene3D" id="2.40.30.140">
    <property type="match status" value="1"/>
</dbReference>
<dbReference type="InterPro" id="IPR013776">
    <property type="entry name" value="A-amylase_thermo"/>
</dbReference>
<keyword evidence="3" id="KW-0479">Metal-binding</keyword>
<comment type="similarity">
    <text evidence="2">Belongs to the glycosyl hydrolase 13 family.</text>
</comment>
<evidence type="ECO:0000256" key="3">
    <source>
        <dbReference type="ARBA" id="ARBA00022723"/>
    </source>
</evidence>
<gene>
    <name evidence="9" type="ORF">SLS62_009700</name>
</gene>
<evidence type="ECO:0000313" key="10">
    <source>
        <dbReference type="Proteomes" id="UP001320420"/>
    </source>
</evidence>
<keyword evidence="10" id="KW-1185">Reference proteome</keyword>
<evidence type="ECO:0000256" key="5">
    <source>
        <dbReference type="ARBA" id="ARBA00023277"/>
    </source>
</evidence>
<reference evidence="9 10" key="1">
    <citation type="submission" date="2024-02" db="EMBL/GenBank/DDBJ databases">
        <title>De novo assembly and annotation of 12 fungi associated with fruit tree decline syndrome in Ontario, Canada.</title>
        <authorList>
            <person name="Sulman M."/>
            <person name="Ellouze W."/>
            <person name="Ilyukhin E."/>
        </authorList>
    </citation>
    <scope>NUCLEOTIDE SEQUENCE [LARGE SCALE GENOMIC DNA]</scope>
    <source>
        <strain evidence="9 10">M11/M66-122</strain>
    </source>
</reference>
<dbReference type="InterPro" id="IPR017853">
    <property type="entry name" value="GH"/>
</dbReference>
<accession>A0AAN9UCB9</accession>
<dbReference type="Proteomes" id="UP001320420">
    <property type="component" value="Unassembled WGS sequence"/>
</dbReference>
<keyword evidence="6" id="KW-0326">Glycosidase</keyword>
<evidence type="ECO:0000256" key="7">
    <source>
        <dbReference type="SAM" id="MobiDB-lite"/>
    </source>
</evidence>
<keyword evidence="4" id="KW-0378">Hydrolase</keyword>
<comment type="caution">
    <text evidence="9">The sequence shown here is derived from an EMBL/GenBank/DDBJ whole genome shotgun (WGS) entry which is preliminary data.</text>
</comment>
<dbReference type="InterPro" id="IPR006047">
    <property type="entry name" value="GH13_cat_dom"/>
</dbReference>
<feature type="compositionally biased region" description="Basic and acidic residues" evidence="7">
    <location>
        <begin position="462"/>
        <end position="472"/>
    </location>
</feature>
<dbReference type="Gene3D" id="2.60.40.1180">
    <property type="entry name" value="Golgi alpha-mannosidase II"/>
    <property type="match status" value="1"/>
</dbReference>
<dbReference type="PIRSF" id="PIRSF001021">
    <property type="entry name" value="Alph-amls_thrmst"/>
    <property type="match status" value="1"/>
</dbReference>
<dbReference type="SMART" id="SM00642">
    <property type="entry name" value="Aamy"/>
    <property type="match status" value="1"/>
</dbReference>
<dbReference type="GO" id="GO:0005509">
    <property type="term" value="F:calcium ion binding"/>
    <property type="evidence" value="ECO:0007669"/>
    <property type="project" value="InterPro"/>
</dbReference>
<dbReference type="CDD" id="cd11318">
    <property type="entry name" value="AmyAc_bac_fung_AmyA"/>
    <property type="match status" value="1"/>
</dbReference>
<name>A0AAN9UCB9_9PEZI</name>
<organism evidence="9 10">
    <name type="scientific">Diatrype stigma</name>
    <dbReference type="NCBI Taxonomy" id="117547"/>
    <lineage>
        <taxon>Eukaryota</taxon>
        <taxon>Fungi</taxon>
        <taxon>Dikarya</taxon>
        <taxon>Ascomycota</taxon>
        <taxon>Pezizomycotina</taxon>
        <taxon>Sordariomycetes</taxon>
        <taxon>Xylariomycetidae</taxon>
        <taxon>Xylariales</taxon>
        <taxon>Diatrypaceae</taxon>
        <taxon>Diatrype</taxon>
    </lineage>
</organism>
<sequence>MGVTCLWIPPACKAFGGQGSTGYDTYDLYDLGEFDQKGLGVPTKYGTKAELQRLVASAADCGLDVLFDIVVNHKAGADYTEPAKGVRVEEYDRLREITGNLEEIEVWTGFDYPGRKDQYSSFKWNKSHFSGVDYDEISKSRAIWRLEGKEWARDADDDRGNYDYLMFANIDHSNPEVRSELFRWISWLGRQLPLGGIRFDATKHISKAFQRDFVAHIRREAGPGWLVISEYWHLDAGFMARLIEQFDHQMMLFDIPLVHKFRDLSEAPEADVDLRGVFDGSLGRLKPDHSVQEGQTSQTLIQPWFIPLAYALILLHADVGTPCVFYGDLYGSFGPLGSRAAGTLELPPHCALVAKMVLVRRYWAYGPQSTYFDDPRCVGFTRHGKEYPPSSRRSRGRGRRPGSGGGGGGSGLAVVLSAATGASAHHRDHHQDGGRVTKKMYVGVQHAGERWTDILLREPRQSKCEDEKRGEEKEEEEEEVKGGERGEVVLIDDQGWGTFSAGPRSVAVWVDVAAEARDVVDGFEL</sequence>
<dbReference type="GO" id="GO:0005975">
    <property type="term" value="P:carbohydrate metabolic process"/>
    <property type="evidence" value="ECO:0007669"/>
    <property type="project" value="InterPro"/>
</dbReference>
<evidence type="ECO:0000256" key="2">
    <source>
        <dbReference type="ARBA" id="ARBA00008061"/>
    </source>
</evidence>
<evidence type="ECO:0000256" key="6">
    <source>
        <dbReference type="ARBA" id="ARBA00023295"/>
    </source>
</evidence>
<dbReference type="Pfam" id="PF00128">
    <property type="entry name" value="Alpha-amylase"/>
    <property type="match status" value="1"/>
</dbReference>
<dbReference type="InterPro" id="IPR013780">
    <property type="entry name" value="Glyco_hydro_b"/>
</dbReference>
<evidence type="ECO:0000256" key="1">
    <source>
        <dbReference type="ARBA" id="ARBA00001913"/>
    </source>
</evidence>
<feature type="domain" description="Glycosyl hydrolase family 13 catalytic" evidence="8">
    <location>
        <begin position="1"/>
        <end position="360"/>
    </location>
</feature>
<evidence type="ECO:0000259" key="8">
    <source>
        <dbReference type="SMART" id="SM00642"/>
    </source>
</evidence>
<proteinExistence type="inferred from homology"/>
<dbReference type="NCBIfam" id="NF006969">
    <property type="entry name" value="PRK09441.1-2"/>
    <property type="match status" value="1"/>
</dbReference>
<protein>
    <recommendedName>
        <fullName evidence="8">Glycosyl hydrolase family 13 catalytic domain-containing protein</fullName>
    </recommendedName>
</protein>
<dbReference type="PANTHER" id="PTHR43447">
    <property type="entry name" value="ALPHA-AMYLASE"/>
    <property type="match status" value="1"/>
</dbReference>
<dbReference type="Gene3D" id="3.20.20.80">
    <property type="entry name" value="Glycosidases"/>
    <property type="match status" value="1"/>
</dbReference>
<feature type="region of interest" description="Disordered" evidence="7">
    <location>
        <begin position="462"/>
        <end position="487"/>
    </location>
</feature>
<comment type="cofactor">
    <cofactor evidence="1">
        <name>Ca(2+)</name>
        <dbReference type="ChEBI" id="CHEBI:29108"/>
    </cofactor>
</comment>
<keyword evidence="5" id="KW-0119">Carbohydrate metabolism</keyword>
<evidence type="ECO:0000256" key="4">
    <source>
        <dbReference type="ARBA" id="ARBA00022801"/>
    </source>
</evidence>